<dbReference type="Proteomes" id="UP000005101">
    <property type="component" value="Unassembled WGS sequence"/>
</dbReference>
<keyword evidence="2" id="KW-1185">Reference proteome</keyword>
<evidence type="ECO:0000313" key="1">
    <source>
        <dbReference type="EMBL" id="EFR54346.1"/>
    </source>
</evidence>
<evidence type="ECO:0000313" key="2">
    <source>
        <dbReference type="Proteomes" id="UP000005101"/>
    </source>
</evidence>
<protein>
    <submittedName>
        <fullName evidence="1">Uncharacterized protein</fullName>
    </submittedName>
</protein>
<accession>A0ABN0BN17</accession>
<gene>
    <name evidence="1" type="ORF">BFAG_03044</name>
</gene>
<proteinExistence type="predicted"/>
<reference evidence="1 2" key="1">
    <citation type="submission" date="2008-12" db="EMBL/GenBank/DDBJ databases">
        <title>Annotation of Bacteroides fragilis strain 3_1_12.</title>
        <authorList>
            <consortium name="The Broad Institute Genome Sequencing Platform"/>
            <person name="Ward D."/>
            <person name="Young S.K."/>
            <person name="Kodira C.D."/>
            <person name="Zeng Q."/>
            <person name="Koehrsen M."/>
            <person name="Alvarado L."/>
            <person name="Berlin A."/>
            <person name="Borenstein D."/>
            <person name="Chen Z."/>
            <person name="Engels R."/>
            <person name="Freedman E."/>
            <person name="Gellesch M."/>
            <person name="Goldberg J."/>
            <person name="Griggs A."/>
            <person name="Gujja S."/>
            <person name="Heiman D."/>
            <person name="Hepburn T."/>
            <person name="Howarth C."/>
            <person name="Jen D."/>
            <person name="Larson L."/>
            <person name="Lewis B."/>
            <person name="Mehta T."/>
            <person name="Park D."/>
            <person name="Pearson M."/>
            <person name="Roberts A."/>
            <person name="Saif S."/>
            <person name="Shea T."/>
            <person name="Shenoy N."/>
            <person name="Sisk P."/>
            <person name="Stolte C."/>
            <person name="Sykes S."/>
            <person name="Walk T."/>
            <person name="White J."/>
            <person name="Yandava C."/>
            <person name="Allen-Vercoe E."/>
            <person name="Strauss J."/>
            <person name="Ambrose C."/>
            <person name="Lander E."/>
            <person name="Nusbaum C."/>
            <person name="Galagan J."/>
            <person name="Birren B."/>
        </authorList>
    </citation>
    <scope>NUCLEOTIDE SEQUENCE [LARGE SCALE GENOMIC DNA]</scope>
    <source>
        <strain evidence="1 2">3_1_12</strain>
    </source>
</reference>
<organism evidence="1 2">
    <name type="scientific">Bacteroides fragilis 3_1_12</name>
    <dbReference type="NCBI Taxonomy" id="457424"/>
    <lineage>
        <taxon>Bacteria</taxon>
        <taxon>Pseudomonadati</taxon>
        <taxon>Bacteroidota</taxon>
        <taxon>Bacteroidia</taxon>
        <taxon>Bacteroidales</taxon>
        <taxon>Bacteroidaceae</taxon>
        <taxon>Bacteroides</taxon>
    </lineage>
</organism>
<sequence>MLLNCFFSFVSLRCKGSARSLRSKFLILDGAGFLPTPFRHFPNARFE</sequence>
<dbReference type="EMBL" id="EQ973215">
    <property type="protein sequence ID" value="EFR54346.1"/>
    <property type="molecule type" value="Genomic_DNA"/>
</dbReference>
<name>A0ABN0BN17_BACFG</name>